<organism evidence="3 4">
    <name type="scientific">Paracoccus onchidii</name>
    <dbReference type="NCBI Taxonomy" id="3017813"/>
    <lineage>
        <taxon>Bacteria</taxon>
        <taxon>Pseudomonadati</taxon>
        <taxon>Pseudomonadota</taxon>
        <taxon>Alphaproteobacteria</taxon>
        <taxon>Rhodobacterales</taxon>
        <taxon>Paracoccaceae</taxon>
        <taxon>Paracoccus</taxon>
    </lineage>
</organism>
<dbReference type="Gene3D" id="2.120.10.30">
    <property type="entry name" value="TolB, C-terminal domain"/>
    <property type="match status" value="1"/>
</dbReference>
<evidence type="ECO:0000313" key="4">
    <source>
        <dbReference type="Proteomes" id="UP001165641"/>
    </source>
</evidence>
<dbReference type="Pfam" id="PF08450">
    <property type="entry name" value="SGL"/>
    <property type="match status" value="1"/>
</dbReference>
<gene>
    <name evidence="3" type="ORF">PAF17_12570</name>
</gene>
<name>A0ABT4ZG28_9RHOB</name>
<dbReference type="Proteomes" id="UP001165641">
    <property type="component" value="Unassembled WGS sequence"/>
</dbReference>
<dbReference type="PANTHER" id="PTHR10907">
    <property type="entry name" value="REGUCALCIN"/>
    <property type="match status" value="1"/>
</dbReference>
<reference evidence="3" key="1">
    <citation type="submission" date="2022-12" db="EMBL/GenBank/DDBJ databases">
        <title>Paracoccus onchidii sp. nov., isolated from a marine invertebrate from the South China Sea.</title>
        <authorList>
            <person name="Xu S."/>
            <person name="Liu Z."/>
            <person name="Xu Y."/>
        </authorList>
    </citation>
    <scope>NUCLEOTIDE SEQUENCE</scope>
    <source>
        <strain evidence="3">Z330</strain>
    </source>
</reference>
<comment type="similarity">
    <text evidence="1">Belongs to the SMP-30/CGR1 family.</text>
</comment>
<keyword evidence="4" id="KW-1185">Reference proteome</keyword>
<sequence>MTARVFSDTRCQLGEGPLWHPLREELFWFDILGQCLMARPMQGEERRWQFDEYVSAAGWVDHQSLLLASETGLYRFDIASGQRSLIVPLEADNPVTRSNDGRADPWRGFWIGTMGKNAEPEAGAIYRFYEGELRKLVSGMTITNAICFAPDKTQAYYVDTAKGQVMRQPLNRENGWPDGAPSVYLDFSGQDVGADGAVTDRDGCFCVALWGGARVECYDGQGILRNRVELPASQATCPAFGGEGMKTMFVTSAAKDDEMQGAGMTFAVETTVAGNPEPRVRL</sequence>
<feature type="domain" description="SMP-30/Gluconolactonase/LRE-like region" evidence="2">
    <location>
        <begin position="13"/>
        <end position="253"/>
    </location>
</feature>
<dbReference type="PRINTS" id="PR01790">
    <property type="entry name" value="SMP30FAMILY"/>
</dbReference>
<evidence type="ECO:0000259" key="2">
    <source>
        <dbReference type="Pfam" id="PF08450"/>
    </source>
</evidence>
<dbReference type="SUPFAM" id="SSF63829">
    <property type="entry name" value="Calcium-dependent phosphotriesterase"/>
    <property type="match status" value="1"/>
</dbReference>
<evidence type="ECO:0000256" key="1">
    <source>
        <dbReference type="ARBA" id="ARBA00008853"/>
    </source>
</evidence>
<dbReference type="InterPro" id="IPR011042">
    <property type="entry name" value="6-blade_b-propeller_TolB-like"/>
</dbReference>
<protein>
    <submittedName>
        <fullName evidence="3">SMP-30/gluconolactonase/LRE family protein</fullName>
    </submittedName>
</protein>
<evidence type="ECO:0000313" key="3">
    <source>
        <dbReference type="EMBL" id="MDB6178331.1"/>
    </source>
</evidence>
<dbReference type="InterPro" id="IPR005511">
    <property type="entry name" value="SMP-30"/>
</dbReference>
<dbReference type="PANTHER" id="PTHR10907:SF47">
    <property type="entry name" value="REGUCALCIN"/>
    <property type="match status" value="1"/>
</dbReference>
<dbReference type="EMBL" id="JAQBIE010000015">
    <property type="protein sequence ID" value="MDB6178331.1"/>
    <property type="molecule type" value="Genomic_DNA"/>
</dbReference>
<dbReference type="InterPro" id="IPR013658">
    <property type="entry name" value="SGL"/>
</dbReference>
<comment type="caution">
    <text evidence="3">The sequence shown here is derived from an EMBL/GenBank/DDBJ whole genome shotgun (WGS) entry which is preliminary data.</text>
</comment>
<accession>A0ABT4ZG28</accession>
<dbReference type="RefSeq" id="WP_271889452.1">
    <property type="nucleotide sequence ID" value="NZ_JAQBIE010000015.1"/>
</dbReference>
<proteinExistence type="inferred from homology"/>